<dbReference type="InterPro" id="IPR050706">
    <property type="entry name" value="Cyclic-di-GMP_PDE-like"/>
</dbReference>
<dbReference type="InterPro" id="IPR001633">
    <property type="entry name" value="EAL_dom"/>
</dbReference>
<dbReference type="PANTHER" id="PTHR33121">
    <property type="entry name" value="CYCLIC DI-GMP PHOSPHODIESTERASE PDEF"/>
    <property type="match status" value="1"/>
</dbReference>
<dbReference type="SUPFAM" id="SSF141868">
    <property type="entry name" value="EAL domain-like"/>
    <property type="match status" value="1"/>
</dbReference>
<dbReference type="Pfam" id="PF00563">
    <property type="entry name" value="EAL"/>
    <property type="match status" value="1"/>
</dbReference>
<sequence>MNTSMTDTFIAKDEFELIQSATDYPLERSRDGRISGWFFRNKLTSVFQPVINATQNKTIGHIAYIRSGEITLSSWQAFAQAANDEELVNLDSLCRTIHVLNYFNKANSSYKLFVEVHPRLLENTQSNHGRIFEDLLNLIGVKTSRVVIEIPHTVNRNWKLLQQMIMSYRSRGYQVATYFDCDSKGEDDLIVKLGGLYPDIIRVQIRDLLQHNAAASLINTIHHLGVAVLANDIETADQAAYAIHVGADHLQGNFFSQPTHTIDVISPRLINNILCPDYIHM</sequence>
<proteinExistence type="predicted"/>
<dbReference type="CDD" id="cd01948">
    <property type="entry name" value="EAL"/>
    <property type="match status" value="1"/>
</dbReference>
<dbReference type="AlphaFoldDB" id="A0A8H8YZR5"/>
<reference evidence="2" key="1">
    <citation type="submission" date="2021-02" db="EMBL/GenBank/DDBJ databases">
        <authorList>
            <person name="Han P."/>
        </authorList>
    </citation>
    <scope>NUCLEOTIDE SEQUENCE</scope>
    <source>
        <strain evidence="2">Nitrosomonas nitrosa 18-3D</strain>
    </source>
</reference>
<accession>A0A8H8YZR5</accession>
<evidence type="ECO:0000313" key="3">
    <source>
        <dbReference type="Proteomes" id="UP000601736"/>
    </source>
</evidence>
<dbReference type="Proteomes" id="UP000601736">
    <property type="component" value="Unassembled WGS sequence"/>
</dbReference>
<dbReference type="SMART" id="SM00052">
    <property type="entry name" value="EAL"/>
    <property type="match status" value="1"/>
</dbReference>
<dbReference type="InterPro" id="IPR035919">
    <property type="entry name" value="EAL_sf"/>
</dbReference>
<dbReference type="EMBL" id="CAJNAP010000018">
    <property type="protein sequence ID" value="CAE6507403.1"/>
    <property type="molecule type" value="Genomic_DNA"/>
</dbReference>
<dbReference type="GO" id="GO:0071111">
    <property type="term" value="F:cyclic-guanylate-specific phosphodiesterase activity"/>
    <property type="evidence" value="ECO:0007669"/>
    <property type="project" value="InterPro"/>
</dbReference>
<dbReference type="Gene3D" id="3.20.20.450">
    <property type="entry name" value="EAL domain"/>
    <property type="match status" value="1"/>
</dbReference>
<organism evidence="2 3">
    <name type="scientific">Nitrosomonas nitrosa</name>
    <dbReference type="NCBI Taxonomy" id="52442"/>
    <lineage>
        <taxon>Bacteria</taxon>
        <taxon>Pseudomonadati</taxon>
        <taxon>Pseudomonadota</taxon>
        <taxon>Betaproteobacteria</taxon>
        <taxon>Nitrosomonadales</taxon>
        <taxon>Nitrosomonadaceae</taxon>
        <taxon>Nitrosomonas</taxon>
    </lineage>
</organism>
<gene>
    <name evidence="2" type="ORF">NMYAN_250022</name>
</gene>
<dbReference type="RefSeq" id="WP_204799927.1">
    <property type="nucleotide sequence ID" value="NZ_CAJNAP010000018.1"/>
</dbReference>
<name>A0A8H8YZR5_9PROT</name>
<dbReference type="PANTHER" id="PTHR33121:SF70">
    <property type="entry name" value="SIGNALING PROTEIN YKOW"/>
    <property type="match status" value="1"/>
</dbReference>
<dbReference type="PROSITE" id="PS50883">
    <property type="entry name" value="EAL"/>
    <property type="match status" value="1"/>
</dbReference>
<evidence type="ECO:0000313" key="2">
    <source>
        <dbReference type="EMBL" id="CAE6507403.1"/>
    </source>
</evidence>
<comment type="caution">
    <text evidence="2">The sequence shown here is derived from an EMBL/GenBank/DDBJ whole genome shotgun (WGS) entry which is preliminary data.</text>
</comment>
<evidence type="ECO:0000259" key="1">
    <source>
        <dbReference type="PROSITE" id="PS50883"/>
    </source>
</evidence>
<feature type="domain" description="EAL" evidence="1">
    <location>
        <begin position="27"/>
        <end position="272"/>
    </location>
</feature>
<protein>
    <submittedName>
        <fullName evidence="2">Diguanylate phosphodiesterase</fullName>
    </submittedName>
</protein>